<comment type="caution">
    <text evidence="1">The sequence shown here is derived from an EMBL/GenBank/DDBJ whole genome shotgun (WGS) entry which is preliminary data.</text>
</comment>
<protein>
    <submittedName>
        <fullName evidence="1">Uncharacterized protein</fullName>
    </submittedName>
</protein>
<organism evidence="1 2">
    <name type="scientific">Populus alba x Populus x berolinensis</name>
    <dbReference type="NCBI Taxonomy" id="444605"/>
    <lineage>
        <taxon>Eukaryota</taxon>
        <taxon>Viridiplantae</taxon>
        <taxon>Streptophyta</taxon>
        <taxon>Embryophyta</taxon>
        <taxon>Tracheophyta</taxon>
        <taxon>Spermatophyta</taxon>
        <taxon>Magnoliopsida</taxon>
        <taxon>eudicotyledons</taxon>
        <taxon>Gunneridae</taxon>
        <taxon>Pentapetalae</taxon>
        <taxon>rosids</taxon>
        <taxon>fabids</taxon>
        <taxon>Malpighiales</taxon>
        <taxon>Salicaceae</taxon>
        <taxon>Saliceae</taxon>
        <taxon>Populus</taxon>
    </lineage>
</organism>
<dbReference type="AlphaFoldDB" id="A0AAD6R786"/>
<proteinExistence type="predicted"/>
<reference evidence="1" key="1">
    <citation type="journal article" date="2023" name="Mol. Ecol. Resour.">
        <title>Chromosome-level genome assembly of a triploid poplar Populus alba 'Berolinensis'.</title>
        <authorList>
            <person name="Chen S."/>
            <person name="Yu Y."/>
            <person name="Wang X."/>
            <person name="Wang S."/>
            <person name="Zhang T."/>
            <person name="Zhou Y."/>
            <person name="He R."/>
            <person name="Meng N."/>
            <person name="Wang Y."/>
            <person name="Liu W."/>
            <person name="Liu Z."/>
            <person name="Liu J."/>
            <person name="Guo Q."/>
            <person name="Huang H."/>
            <person name="Sederoff R.R."/>
            <person name="Wang G."/>
            <person name="Qu G."/>
            <person name="Chen S."/>
        </authorList>
    </citation>
    <scope>NUCLEOTIDE SEQUENCE</scope>
    <source>
        <strain evidence="1">SC-2020</strain>
    </source>
</reference>
<accession>A0AAD6R786</accession>
<dbReference type="Proteomes" id="UP001164929">
    <property type="component" value="Chromosome 3"/>
</dbReference>
<dbReference type="EMBL" id="JAQIZT010000003">
    <property type="protein sequence ID" value="KAJ7003660.1"/>
    <property type="molecule type" value="Genomic_DNA"/>
</dbReference>
<gene>
    <name evidence="1" type="ORF">NC653_008768</name>
</gene>
<keyword evidence="2" id="KW-1185">Reference proteome</keyword>
<evidence type="ECO:0000313" key="2">
    <source>
        <dbReference type="Proteomes" id="UP001164929"/>
    </source>
</evidence>
<name>A0AAD6R786_9ROSI</name>
<sequence>MSSSAIEADALLTQLRPSIVEALSHRPMESLSGPLQHFSFSFDFIFIKKL</sequence>
<evidence type="ECO:0000313" key="1">
    <source>
        <dbReference type="EMBL" id="KAJ7003660.1"/>
    </source>
</evidence>